<dbReference type="EMBL" id="JALJOU010000014">
    <property type="protein sequence ID" value="KAK9839819.1"/>
    <property type="molecule type" value="Genomic_DNA"/>
</dbReference>
<keyword evidence="3" id="KW-1185">Reference proteome</keyword>
<comment type="caution">
    <text evidence="2">The sequence shown here is derived from an EMBL/GenBank/DDBJ whole genome shotgun (WGS) entry which is preliminary data.</text>
</comment>
<dbReference type="InterPro" id="IPR005114">
    <property type="entry name" value="Helicase_assoc"/>
</dbReference>
<feature type="domain" description="Helicase-associated" evidence="1">
    <location>
        <begin position="175"/>
        <end position="235"/>
    </location>
</feature>
<name>A0AAW1S0Q6_9CHLO</name>
<evidence type="ECO:0000313" key="2">
    <source>
        <dbReference type="EMBL" id="KAK9839819.1"/>
    </source>
</evidence>
<accession>A0AAW1S0Q6</accession>
<dbReference type="Pfam" id="PF03457">
    <property type="entry name" value="HA"/>
    <property type="match status" value="1"/>
</dbReference>
<evidence type="ECO:0000313" key="3">
    <source>
        <dbReference type="Proteomes" id="UP001445335"/>
    </source>
</evidence>
<sequence>MSCLQTSALSGSDEVLLDRFWEARGVLEVAQRRRLIAAAAQPHTHGRRGQAAAALELPGANTAWLLSGEPSTQLQVEAVSAWVLQMQSLLGDPEDADIVRMIVQEPRLLSADMRQVANRLLDMKIAAGAVGTDILKVVEAQPALLLQEASPLDVEETAAQRAQAWQFGLASDGAREWARRARELAAYCQAMGDAHVGFRTGDAPELARWAAKQRADHAAGALPGERVAALEALGFEFDEAAAEWGRWFREVAAASGGGDSPAYTSSEALLLTNWCSVQRIAKRAGVLSQARIALLDSIEFDWSMADALS</sequence>
<dbReference type="Gene3D" id="6.10.140.530">
    <property type="match status" value="1"/>
</dbReference>
<organism evidence="2 3">
    <name type="scientific">Elliptochloris bilobata</name>
    <dbReference type="NCBI Taxonomy" id="381761"/>
    <lineage>
        <taxon>Eukaryota</taxon>
        <taxon>Viridiplantae</taxon>
        <taxon>Chlorophyta</taxon>
        <taxon>core chlorophytes</taxon>
        <taxon>Trebouxiophyceae</taxon>
        <taxon>Trebouxiophyceae incertae sedis</taxon>
        <taxon>Elliptochloris clade</taxon>
        <taxon>Elliptochloris</taxon>
    </lineage>
</organism>
<dbReference type="PANTHER" id="PTHR33418">
    <property type="entry name" value="HELICASE-ASSOCIATED"/>
    <property type="match status" value="1"/>
</dbReference>
<gene>
    <name evidence="2" type="ORF">WJX81_003795</name>
</gene>
<reference evidence="2 3" key="1">
    <citation type="journal article" date="2024" name="Nat. Commun.">
        <title>Phylogenomics reveals the evolutionary origins of lichenization in chlorophyte algae.</title>
        <authorList>
            <person name="Puginier C."/>
            <person name="Libourel C."/>
            <person name="Otte J."/>
            <person name="Skaloud P."/>
            <person name="Haon M."/>
            <person name="Grisel S."/>
            <person name="Petersen M."/>
            <person name="Berrin J.G."/>
            <person name="Delaux P.M."/>
            <person name="Dal Grande F."/>
            <person name="Keller J."/>
        </authorList>
    </citation>
    <scope>NUCLEOTIDE SEQUENCE [LARGE SCALE GENOMIC DNA]</scope>
    <source>
        <strain evidence="2 3">SAG 245.80</strain>
    </source>
</reference>
<dbReference type="Proteomes" id="UP001445335">
    <property type="component" value="Unassembled WGS sequence"/>
</dbReference>
<evidence type="ECO:0000259" key="1">
    <source>
        <dbReference type="Pfam" id="PF03457"/>
    </source>
</evidence>
<proteinExistence type="predicted"/>
<dbReference type="PANTHER" id="PTHR33418:SF1">
    <property type="entry name" value="HELICASE-ASSOCIATED DOMAIN-CONTAINING PROTEIN"/>
    <property type="match status" value="1"/>
</dbReference>
<protein>
    <recommendedName>
        <fullName evidence="1">Helicase-associated domain-containing protein</fullName>
    </recommendedName>
</protein>
<dbReference type="AlphaFoldDB" id="A0AAW1S0Q6"/>